<comment type="caution">
    <text evidence="2">The sequence shown here is derived from an EMBL/GenBank/DDBJ whole genome shotgun (WGS) entry which is preliminary data.</text>
</comment>
<gene>
    <name evidence="2" type="ORF">INT47_001024</name>
</gene>
<dbReference type="OrthoDB" id="2284063at2759"/>
<reference evidence="2" key="1">
    <citation type="submission" date="2020-12" db="EMBL/GenBank/DDBJ databases">
        <title>Metabolic potential, ecology and presence of endohyphal bacteria is reflected in genomic diversity of Mucoromycotina.</title>
        <authorList>
            <person name="Muszewska A."/>
            <person name="Okrasinska A."/>
            <person name="Steczkiewicz K."/>
            <person name="Drgas O."/>
            <person name="Orlowska M."/>
            <person name="Perlinska-Lenart U."/>
            <person name="Aleksandrzak-Piekarczyk T."/>
            <person name="Szatraj K."/>
            <person name="Zielenkiewicz U."/>
            <person name="Pilsyk S."/>
            <person name="Malc E."/>
            <person name="Mieczkowski P."/>
            <person name="Kruszewska J.S."/>
            <person name="Biernat P."/>
            <person name="Pawlowska J."/>
        </authorList>
    </citation>
    <scope>NUCLEOTIDE SEQUENCE</scope>
    <source>
        <strain evidence="2">WA0000017839</strain>
    </source>
</reference>
<name>A0A8H7QIM6_9FUNG</name>
<proteinExistence type="predicted"/>
<keyword evidence="3" id="KW-1185">Reference proteome</keyword>
<feature type="compositionally biased region" description="Basic and acidic residues" evidence="1">
    <location>
        <begin position="25"/>
        <end position="41"/>
    </location>
</feature>
<feature type="region of interest" description="Disordered" evidence="1">
    <location>
        <begin position="1"/>
        <end position="41"/>
    </location>
</feature>
<evidence type="ECO:0000313" key="3">
    <source>
        <dbReference type="Proteomes" id="UP000603453"/>
    </source>
</evidence>
<accession>A0A8H7QIM6</accession>
<feature type="compositionally biased region" description="Polar residues" evidence="1">
    <location>
        <begin position="9"/>
        <end position="19"/>
    </location>
</feature>
<feature type="non-terminal residue" evidence="2">
    <location>
        <position position="1"/>
    </location>
</feature>
<protein>
    <submittedName>
        <fullName evidence="2">Uncharacterized protein</fullName>
    </submittedName>
</protein>
<evidence type="ECO:0000256" key="1">
    <source>
        <dbReference type="SAM" id="MobiDB-lite"/>
    </source>
</evidence>
<dbReference type="Proteomes" id="UP000603453">
    <property type="component" value="Unassembled WGS sequence"/>
</dbReference>
<organism evidence="2 3">
    <name type="scientific">Mucor saturninus</name>
    <dbReference type="NCBI Taxonomy" id="64648"/>
    <lineage>
        <taxon>Eukaryota</taxon>
        <taxon>Fungi</taxon>
        <taxon>Fungi incertae sedis</taxon>
        <taxon>Mucoromycota</taxon>
        <taxon>Mucoromycotina</taxon>
        <taxon>Mucoromycetes</taxon>
        <taxon>Mucorales</taxon>
        <taxon>Mucorineae</taxon>
        <taxon>Mucoraceae</taxon>
        <taxon>Mucor</taxon>
    </lineage>
</organism>
<dbReference type="AlphaFoldDB" id="A0A8H7QIM6"/>
<dbReference type="EMBL" id="JAEPRD010000236">
    <property type="protein sequence ID" value="KAG2193367.1"/>
    <property type="molecule type" value="Genomic_DNA"/>
</dbReference>
<sequence length="307" mass="35168">MTELKKYESQQQETASETINKPIVKRKDTPEEKKAKSDAKRARNFVPNTSNLACKSCGQNGHASARSRECLNYNYTVKELIQQNLGSQNQRHTVSIPLKSFMSSVDKNANNTAVEKIKSLSMFLRKVAYNAQLFVNFYVLKHPNSLPNELLKQNFWYSVCRVVYQNLSVQNFQSQYPFIPHLAEVWEELNGVEGVDLTVDKGSLTLYSQVVSSACESIATCYNNYYIENFENIIANYFIYMIRQAFHNRIPAFPVTKTTLNNAPFSIMPLLKHILEKYEFLIVEAPLAVLVSQVQIIPQLQSDEIDQ</sequence>
<evidence type="ECO:0000313" key="2">
    <source>
        <dbReference type="EMBL" id="KAG2193367.1"/>
    </source>
</evidence>